<keyword evidence="1" id="KW-1133">Transmembrane helix</keyword>
<organism evidence="2 3">
    <name type="scientific">Sphingomonas lutea</name>
    <dbReference type="NCBI Taxonomy" id="1045317"/>
    <lineage>
        <taxon>Bacteria</taxon>
        <taxon>Pseudomonadati</taxon>
        <taxon>Pseudomonadota</taxon>
        <taxon>Alphaproteobacteria</taxon>
        <taxon>Sphingomonadales</taxon>
        <taxon>Sphingomonadaceae</taxon>
        <taxon>Sphingomonas</taxon>
    </lineage>
</organism>
<evidence type="ECO:0000313" key="3">
    <source>
        <dbReference type="Proteomes" id="UP000515971"/>
    </source>
</evidence>
<evidence type="ECO:0000256" key="1">
    <source>
        <dbReference type="SAM" id="Phobius"/>
    </source>
</evidence>
<keyword evidence="1" id="KW-0472">Membrane</keyword>
<keyword evidence="1" id="KW-0812">Transmembrane</keyword>
<sequence length="81" mass="8874">MRRFWRIFRLLALLSIVIAAIAVVLVIRGDPGTHVHMMIATALGVGLSVLLGSALMTLSFLSSSRGHDDEAATRLRDEEKE</sequence>
<dbReference type="KEGG" id="slut:H9L13_02025"/>
<proteinExistence type="predicted"/>
<evidence type="ECO:0000313" key="2">
    <source>
        <dbReference type="EMBL" id="QNN68482.1"/>
    </source>
</evidence>
<name>A0A7G9SKV7_9SPHN</name>
<dbReference type="EMBL" id="CP060718">
    <property type="protein sequence ID" value="QNN68482.1"/>
    <property type="molecule type" value="Genomic_DNA"/>
</dbReference>
<feature type="transmembrane region" description="Helical" evidence="1">
    <location>
        <begin position="39"/>
        <end position="61"/>
    </location>
</feature>
<reference evidence="2 3" key="1">
    <citation type="submission" date="2020-08" db="EMBL/GenBank/DDBJ databases">
        <title>Genome sequence of Sphingomonas lutea KCTC 23642T.</title>
        <authorList>
            <person name="Hyun D.-W."/>
            <person name="Bae J.-W."/>
        </authorList>
    </citation>
    <scope>NUCLEOTIDE SEQUENCE [LARGE SCALE GENOMIC DNA]</scope>
    <source>
        <strain evidence="2 3">KCTC 23642</strain>
    </source>
</reference>
<protein>
    <submittedName>
        <fullName evidence="2">Uncharacterized protein</fullName>
    </submittedName>
</protein>
<keyword evidence="3" id="KW-1185">Reference proteome</keyword>
<accession>A0A7G9SKV7</accession>
<dbReference type="Proteomes" id="UP000515971">
    <property type="component" value="Chromosome"/>
</dbReference>
<dbReference type="AlphaFoldDB" id="A0A7G9SKV7"/>
<gene>
    <name evidence="2" type="ORF">H9L13_02025</name>
</gene>